<dbReference type="EMBL" id="JBHSTT010000030">
    <property type="protein sequence ID" value="MFC6389513.1"/>
    <property type="molecule type" value="Genomic_DNA"/>
</dbReference>
<evidence type="ECO:0000313" key="1">
    <source>
        <dbReference type="EMBL" id="MFC6389513.1"/>
    </source>
</evidence>
<protein>
    <recommendedName>
        <fullName evidence="3">TnsA endonuclease N-terminal domain-containing protein</fullName>
    </recommendedName>
</protein>
<gene>
    <name evidence="1" type="ORF">ACFQDP_09215</name>
</gene>
<keyword evidence="2" id="KW-1185">Reference proteome</keyword>
<evidence type="ECO:0000313" key="2">
    <source>
        <dbReference type="Proteomes" id="UP001596237"/>
    </source>
</evidence>
<dbReference type="Proteomes" id="UP001596237">
    <property type="component" value="Unassembled WGS sequence"/>
</dbReference>
<name>A0ABW1WLP5_9HYPH</name>
<accession>A0ABW1WLP5</accession>
<reference evidence="2" key="1">
    <citation type="journal article" date="2019" name="Int. J. Syst. Evol. Microbiol.">
        <title>The Global Catalogue of Microorganisms (GCM) 10K type strain sequencing project: providing services to taxonomists for standard genome sequencing and annotation.</title>
        <authorList>
            <consortium name="The Broad Institute Genomics Platform"/>
            <consortium name="The Broad Institute Genome Sequencing Center for Infectious Disease"/>
            <person name="Wu L."/>
            <person name="Ma J."/>
        </authorList>
    </citation>
    <scope>NUCLEOTIDE SEQUENCE [LARGE SCALE GENOMIC DNA]</scope>
    <source>
        <strain evidence="2">CCUG 36916</strain>
    </source>
</reference>
<evidence type="ECO:0008006" key="3">
    <source>
        <dbReference type="Google" id="ProtNLM"/>
    </source>
</evidence>
<dbReference type="RefSeq" id="WP_192281190.1">
    <property type="nucleotide sequence ID" value="NZ_JBHSTT010000030.1"/>
</dbReference>
<comment type="caution">
    <text evidence="1">The sequence shown here is derived from an EMBL/GenBank/DDBJ whole genome shotgun (WGS) entry which is preliminary data.</text>
</comment>
<organism evidence="1 2">
    <name type="scientific">Methylorubrum zatmanii</name>
    <dbReference type="NCBI Taxonomy" id="29429"/>
    <lineage>
        <taxon>Bacteria</taxon>
        <taxon>Pseudomonadati</taxon>
        <taxon>Pseudomonadota</taxon>
        <taxon>Alphaproteobacteria</taxon>
        <taxon>Hyphomicrobiales</taxon>
        <taxon>Methylobacteriaceae</taxon>
        <taxon>Methylorubrum</taxon>
    </lineage>
</organism>
<proteinExistence type="predicted"/>
<sequence>MPKFKGRPGNSATKPKAPEVRFEQLGHGVEVFRLPEWEAVRRIIERGGGRKVGGHFSWKMAGHVVYESGPEERCVRLMDVHPSIEAFHAQPETIRVTTECSKPFRYTPDFLAVISGVEARIEVKRERDLRPPRPVSPHDERGRRRWERARDVRSRLREVRAAYRRCGLLWMLLLDTGMAAMGDPETVDELIANGGRHITDADRVRLHDHLVASGGTSTLGAAADAIREASDPRGTVLARVSEGALAVDLHAPLDRGAAVILVR</sequence>